<feature type="compositionally biased region" description="Basic and acidic residues" evidence="2">
    <location>
        <begin position="2462"/>
        <end position="2485"/>
    </location>
</feature>
<evidence type="ECO:0000256" key="1">
    <source>
        <dbReference type="SAM" id="Coils"/>
    </source>
</evidence>
<feature type="coiled-coil region" evidence="1">
    <location>
        <begin position="221"/>
        <end position="276"/>
    </location>
</feature>
<feature type="coiled-coil region" evidence="1">
    <location>
        <begin position="2789"/>
        <end position="2868"/>
    </location>
</feature>
<feature type="coiled-coil region" evidence="1">
    <location>
        <begin position="316"/>
        <end position="480"/>
    </location>
</feature>
<feature type="region of interest" description="Disordered" evidence="2">
    <location>
        <begin position="1532"/>
        <end position="1568"/>
    </location>
</feature>
<dbReference type="Proteomes" id="UP000036681">
    <property type="component" value="Unplaced"/>
</dbReference>
<feature type="coiled-coil region" evidence="1">
    <location>
        <begin position="2992"/>
        <end position="3019"/>
    </location>
</feature>
<protein>
    <submittedName>
        <fullName evidence="5">Myosin motor domain-containing protein</fullName>
    </submittedName>
</protein>
<feature type="region of interest" description="Disordered" evidence="2">
    <location>
        <begin position="2462"/>
        <end position="2505"/>
    </location>
</feature>
<feature type="region of interest" description="Disordered" evidence="2">
    <location>
        <begin position="142"/>
        <end position="165"/>
    </location>
</feature>
<evidence type="ECO:0000313" key="5">
    <source>
        <dbReference type="WBParaSite" id="ALUE_0000426901-mRNA-1"/>
    </source>
</evidence>
<feature type="region of interest" description="Disordered" evidence="2">
    <location>
        <begin position="565"/>
        <end position="584"/>
    </location>
</feature>
<proteinExistence type="predicted"/>
<feature type="compositionally biased region" description="Basic and acidic residues" evidence="2">
    <location>
        <begin position="1040"/>
        <end position="1063"/>
    </location>
</feature>
<feature type="region of interest" description="Disordered" evidence="2">
    <location>
        <begin position="1040"/>
        <end position="1075"/>
    </location>
</feature>
<evidence type="ECO:0000256" key="3">
    <source>
        <dbReference type="SAM" id="Phobius"/>
    </source>
</evidence>
<feature type="compositionally biased region" description="Basic and acidic residues" evidence="2">
    <location>
        <begin position="1727"/>
        <end position="1739"/>
    </location>
</feature>
<keyword evidence="3" id="KW-1133">Transmembrane helix</keyword>
<keyword evidence="3" id="KW-0472">Membrane</keyword>
<evidence type="ECO:0000256" key="2">
    <source>
        <dbReference type="SAM" id="MobiDB-lite"/>
    </source>
</evidence>
<keyword evidence="1" id="KW-0175">Coiled coil</keyword>
<dbReference type="WBParaSite" id="ALUE_0000426901-mRNA-1">
    <property type="protein sequence ID" value="ALUE_0000426901-mRNA-1"/>
    <property type="gene ID" value="ALUE_0000426901"/>
</dbReference>
<feature type="region of interest" description="Disordered" evidence="2">
    <location>
        <begin position="1482"/>
        <end position="1502"/>
    </location>
</feature>
<feature type="coiled-coil region" evidence="1">
    <location>
        <begin position="3275"/>
        <end position="3419"/>
    </location>
</feature>
<feature type="region of interest" description="Disordered" evidence="2">
    <location>
        <begin position="1720"/>
        <end position="1739"/>
    </location>
</feature>
<feature type="transmembrane region" description="Helical" evidence="3">
    <location>
        <begin position="3637"/>
        <end position="3658"/>
    </location>
</feature>
<feature type="compositionally biased region" description="Basic and acidic residues" evidence="2">
    <location>
        <begin position="1532"/>
        <end position="1545"/>
    </location>
</feature>
<feature type="compositionally biased region" description="Polar residues" evidence="2">
    <location>
        <begin position="2491"/>
        <end position="2505"/>
    </location>
</feature>
<feature type="coiled-coil region" evidence="1">
    <location>
        <begin position="1878"/>
        <end position="2132"/>
    </location>
</feature>
<feature type="coiled-coil region" evidence="1">
    <location>
        <begin position="1790"/>
        <end position="1821"/>
    </location>
</feature>
<keyword evidence="3" id="KW-0812">Transmembrane</keyword>
<feature type="transmembrane region" description="Helical" evidence="3">
    <location>
        <begin position="3594"/>
        <end position="3616"/>
    </location>
</feature>
<feature type="coiled-coil region" evidence="1">
    <location>
        <begin position="1434"/>
        <end position="1461"/>
    </location>
</feature>
<organism evidence="4 5">
    <name type="scientific">Ascaris lumbricoides</name>
    <name type="common">Giant roundworm</name>
    <dbReference type="NCBI Taxonomy" id="6252"/>
    <lineage>
        <taxon>Eukaryota</taxon>
        <taxon>Metazoa</taxon>
        <taxon>Ecdysozoa</taxon>
        <taxon>Nematoda</taxon>
        <taxon>Chromadorea</taxon>
        <taxon>Rhabditida</taxon>
        <taxon>Spirurina</taxon>
        <taxon>Ascaridomorpha</taxon>
        <taxon>Ascaridoidea</taxon>
        <taxon>Ascarididae</taxon>
        <taxon>Ascaris</taxon>
    </lineage>
</organism>
<accession>A0A0M3HQC1</accession>
<feature type="coiled-coil region" evidence="1">
    <location>
        <begin position="672"/>
        <end position="852"/>
    </location>
</feature>
<name>A0A0M3HQC1_ASCLU</name>
<feature type="coiled-coil region" evidence="1">
    <location>
        <begin position="2566"/>
        <end position="2656"/>
    </location>
</feature>
<feature type="coiled-coil region" evidence="1">
    <location>
        <begin position="1611"/>
        <end position="1638"/>
    </location>
</feature>
<feature type="coiled-coil region" evidence="1">
    <location>
        <begin position="1138"/>
        <end position="1179"/>
    </location>
</feature>
<sequence>MRTLREYIPLKVPVIGGVLWRRMHVELLGGGRRTFSNVIRDTISDERASTEDMRLVRGPAEYMSENMEIVVFGVKSGENYIMDGIRIGTFVLSIGLHFDALLCSRDERLRIKALSAKIRSLEEENVSMVARLEEAQTALSNMQRAGNRHRQEAPDVAELSSSDDECSTIRTQQNQLIESLTASLQENESKLRKYESLASEGCGQRIEEELRQQAAQSADREFALQRQITELRSENAQLQEKYRTALADCSDHEIRLREAEEELDKYRALADHQQSSVTYWRGKECGYGMLVLITIWDQQIDRKMASLAVYVESLTASDAENQVANVDDVLEHLKQEIEEARDRIQHMECANFELERELKETKRESAIAESRMNETEDRLSKLIDEERHRLEEKQMEMDRILETGLSTENQLKNQISEMESLLHSLRVNLSEREEELTVAKDEARKCRTELEHAKLAMSEMEAVDKEVQALKQQLDMEKASLESEWTEVRSMLVEKERELALMNSRQEQTPSPTVNADELSHRVQQLEGSVTQMNAIIKQQNEKIEADKMEKRKLRAAVKMLQAEKEATSTAQTHVNVEKETNTEENEIERAVNVVRLENEQLRSQLNALAELCEEKDMEKIREEIKAILDAKDVDATKQDTVEQKVGLTGKVEHVKLDDSLEERYQMVLAEFESTRNELVRLRDDVARADEERNIAHERLQQAIEEQRQAKEIDKQNEEKCTALLSEFEAAIADVAEIQRIVKKLGEDKKELIAEMQQLEDANNIIKKQYERLVKEMVGLRATIVDLEQRVASKDENDNEAEKAVDLQWEVESLRALLNAARDDADRRQQELEELHRQNEVLNAEKYNLSEQLAAIVTQQLALQHDDTNEGNGEGSCNDFEKPVVETLPPGLVSTADSEAVRERIKDQPEAVDRCSSDAGNTLIEDLPLTSTVALLEHEQNDQREHVTAAKEDEGHVSIDEQLIQNENALLHEQVTENWCVQENLFEDVHHLMILNNELETAVEALKGELWSLNGQLKASLADREDLSEKLCEMARLRENERDEARERERELEDQKEMAERSQRQAALAENESNRRLAEWQEKSAEMEARRQEVEAAYSLLTSYYQQLQEAYNALYARFCIAKADVSTETCVEADQRDDEEQCNLSKARLEVEHLKEELEARENELTRAKTQLEQLRALAVSELGSLRKVVQSVRNEEIARLRNAVMECIAETDTQLRRLYEHALTVLSTVERIQNTQYVDSMQAVKELLEEILKESERSCAITNDASLRSAICVATEELKEMRKVLEDTRKALNEQRTICSVLENKLQQAEAERENKDYTCELERLLETTQISLSRHIDKCQRLEAKLDALERCEEPQQDATDAVGGVCSQRTALVSGGSNATVSSTLGGGIANSVGCAQCRVVSATSHLQMAILAARLTTKSADNDALFRCNAELAHANVRLQNEVDELRAQLDDLSTIQFDNDRTAEATGPLSTLRVAGDSESAVVGQEDEGETSCGDWGWGESLKEIVHSGSGSTLSDTHIADTVEEAEKKENELPERTENIRSAGNEGNDLESFNAEGTERSHTQLDNYQEAGIQEGRLGNMQRHSDWLLQEEGKSTVEETVAVEVSKLNVQLKEMEKMYVKEKELREQLELRLNEMAFVDSSEQSRDTREQPVVGEIEGDGWSWNEQLEVSGIDIAEESPSTEADLECRRLNEIIVRIEEELRIAQQSLSDTSECSGSLRGIRENSESEHSRKKIREEFDHEEIELTAHVTDAEELAVSLRNEQENHLQHAAICGQKDARTLSLEEANNHLKRIETSLRRLLESLEKRLHASEDDGFKLEVKNDEHETTVANLQVHPVDTVINQDDVNANARDPPQEERIEENGTDDGWMAVEKLRVELAELEREKIELAEKLLQVDVNRTEELQKLKEGYENELYSLREQKNRIENSHHELLERFSKLEEENATMETDINKLQERLLASEMKAKRSTETSEEDDYERTIMKMKEELALVQHRNETLSREIEMLNEKNCEKDSKLEELSERMEVANDALKEARNDLEVMKKQNGLLKDAECVLMETTDRYERRIKEVEAENEELISGVKELETKLSAAVVSEGEHCALIERLKLRLNDTEEELKIAQEKLEKRQTLVDVGVQSTGDDSDERQETLSSYEKMSTSGALAHTSDSAMVEVCVTADDEIHALREKQHALEEVQRNSQSILDQNEQLNSKVGRLEEECKKLSTERKQLLKRIKIMKTELNAYREHVRKVVPSEIDFLFVLQEELAGRSRTSSSLTLVSSEATQPGRISLEQPADETTLLPTGSKFEMRKQHASLTSTSATVQQHSKIVGRFLVEENEMNLDETIRQLQMTSEAFEVEVERLGSLRSVCEQCERQIRTRLQTLLHVNDNTAITAYSAYCSEAEEQREGAVVGNGSQQTLENMIHRQVCSQEHLVDAEVESTQQQAHNDYREESAVVVAVSEHVDSESREDLSMLANERSDSKTESEDEQNNIISQKNNSVISIDGGENNNEQLFANRAECLAEELRKFDMERFAVDLKHINEKLEEALYANGELSELLREECNEHEALAESHQIAQRKCEQLEQMWRSVVDASERKDVKMCEYEQRIEHLTEHCERLLDEKQRLRTHNKQLQTANDEFHIEIEALREQIKRMSMQEVADSEQCEPQVLSADANDINSSSNTSAIGTVHVGFDAAKVDARLQSERLPHQHLQLENISQFEDLPSAVNEHLHVERETENSGLKQESQQPEVVVEFQDQLSVDGLQMNESVKTIEDVRKPIRQLESQVELQQQCFQTKQDLELRVREVEEENNRLKMQLQNAKAAELRANRLEAENIELECKWDALRNEVDAMESENAELRSSLVAIRTELRAENVETSVDELQILLEATELVDTRMKELEAANAQMNISLERESMLTDRLRSMKTDDTPSNESCEDWELAEDAIQARLGNLKEKLAEAEIPLNNLEAKIIGLHESLVKKEHDLRDKEAQITQLHTASKLLSDAKIRIRKLRDENFCLKEKLEAKINGVSNLDTELKQDLDENRQKPLLTFEASTAVVQSSTDSMNGEYSKNDGWDLEPLLRDALEDSTDQTTFLGISGAYDVRLTTVPEQANSCNGNTSTNENLFVKNALEAKESAMKSFTDYEDFGRNEVDALRREIALRDERIEALCNDNAASNERILSISKKMEAMGDKIKALEFETERLVAASQMLEATLEATRSESAVLANKLSSTEQHLRDSECERYSLTAKLIQAEDLRNAHNEIANYVAEVKNRAKWQRSLENALQSLQMQNNSLAAELQRARLAHESAIASADESSSFKLLEAKIIELEQSRETQEQLIDELRIAETKLSMVEDIVRERETQIEQLQRNAGEWRRRFEEVTQENETLHRANEEVQNLERAINQINAEKQEYYQQLGDTMEEKRQLVASRDHLSGRLDEASAQIGVLQMKLQRCTEARTASTVRIVKMEAEIRQLNTKIAELELQGSTNRNGIKDDGVVLLNTENAELKEQASCSIENTYGSISSSGTQVTSGREVTSSKEPLQLAEEQVQVSDDEDGRLLKPEAIGVADEDMHVECSMEDFVKELSTSPYVEMACFFLSIILFTSGEIIPATTPRPILTSRLRRLFRSMPHRRHAVLPYFRYLLAAYLVFLHLAFFRCYYFF</sequence>
<feature type="coiled-coil region" evidence="1">
    <location>
        <begin position="1240"/>
        <end position="1355"/>
    </location>
</feature>
<evidence type="ECO:0000313" key="4">
    <source>
        <dbReference type="Proteomes" id="UP000036681"/>
    </source>
</evidence>
<reference evidence="5" key="1">
    <citation type="submission" date="2016-05" db="UniProtKB">
        <authorList>
            <consortium name="WormBaseParasite"/>
        </authorList>
    </citation>
    <scope>IDENTIFICATION</scope>
</reference>
<keyword evidence="4" id="KW-1185">Reference proteome</keyword>
<feature type="coiled-coil region" evidence="1">
    <location>
        <begin position="2185"/>
        <end position="2247"/>
    </location>
</feature>